<evidence type="ECO:0000313" key="11">
    <source>
        <dbReference type="EMBL" id="UWQ41457.1"/>
    </source>
</evidence>
<proteinExistence type="inferred from homology"/>
<comment type="subcellular location">
    <subcellularLocation>
        <location evidence="1 6">Bacterial flagellum basal body</location>
    </subcellularLocation>
</comment>
<dbReference type="PROSITE" id="PS00588">
    <property type="entry name" value="FLAGELLA_BB_ROD"/>
    <property type="match status" value="1"/>
</dbReference>
<dbReference type="InterPro" id="IPR010930">
    <property type="entry name" value="Flg_bb/hook_C_dom"/>
</dbReference>
<sequence>MGTAGYATISRQSGLMREMRVIANNIANSATTGYRQEGLIFSEFVQSSPGQPSVSMSRANIFNTSMEQGQLTNTGGTFDFAIEGDGFFMVETPQGERLTRSGAFSPNAAGDLVTMDGYRVLDAGRAPVFVPPDAGKIEVGADGSLSANGRLLGQLGLFKPVEKHTLVREDGVMFRVEGDIEENFDSKVLQGFLEGSNVNAISEVSRMIEVQRAYEMGQSFLQTEDERIRNAIKNLIKS</sequence>
<evidence type="ECO:0000256" key="2">
    <source>
        <dbReference type="ARBA" id="ARBA00009677"/>
    </source>
</evidence>
<dbReference type="Pfam" id="PF22692">
    <property type="entry name" value="LlgE_F_G_D1"/>
    <property type="match status" value="1"/>
</dbReference>
<dbReference type="InterPro" id="IPR020013">
    <property type="entry name" value="Flagellar_FlgE/F/G"/>
</dbReference>
<keyword evidence="3 6" id="KW-0975">Bacterial flagellum</keyword>
<dbReference type="NCBIfam" id="TIGR03506">
    <property type="entry name" value="FlgEFG_subfam"/>
    <property type="match status" value="1"/>
</dbReference>
<comment type="similarity">
    <text evidence="2 6">Belongs to the flagella basal body rod proteins family.</text>
</comment>
<dbReference type="Pfam" id="PF00460">
    <property type="entry name" value="Flg_bb_rod"/>
    <property type="match status" value="1"/>
</dbReference>
<dbReference type="GO" id="GO:0030694">
    <property type="term" value="C:bacterial-type flagellum basal body, rod"/>
    <property type="evidence" value="ECO:0007669"/>
    <property type="project" value="UniProtKB-UniRule"/>
</dbReference>
<evidence type="ECO:0000259" key="7">
    <source>
        <dbReference type="Pfam" id="PF00460"/>
    </source>
</evidence>
<dbReference type="SUPFAM" id="SSF117143">
    <property type="entry name" value="Flagellar hook protein flgE"/>
    <property type="match status" value="1"/>
</dbReference>
<dbReference type="EMBL" id="CYSR01000031">
    <property type="protein sequence ID" value="CUI01482.1"/>
    <property type="molecule type" value="Genomic_DNA"/>
</dbReference>
<name>A0A0N7M554_9RHOB</name>
<keyword evidence="11" id="KW-0969">Cilium</keyword>
<dbReference type="NCBIfam" id="TIGR02490">
    <property type="entry name" value="flgF"/>
    <property type="match status" value="1"/>
</dbReference>
<reference evidence="10 12" key="1">
    <citation type="submission" date="2015-09" db="EMBL/GenBank/DDBJ databases">
        <authorList>
            <consortium name="Swine Surveillance"/>
        </authorList>
    </citation>
    <scope>NUCLEOTIDE SEQUENCE [LARGE SCALE GENOMIC DNA]</scope>
    <source>
        <strain evidence="10 12">CECT 8399</strain>
    </source>
</reference>
<evidence type="ECO:0000256" key="1">
    <source>
        <dbReference type="ARBA" id="ARBA00004117"/>
    </source>
</evidence>
<accession>A0A0N7M554</accession>
<reference evidence="11" key="2">
    <citation type="submission" date="2021-08" db="EMBL/GenBank/DDBJ databases">
        <authorList>
            <person name="Nwanade C."/>
            <person name="Wang M."/>
            <person name="Masoudi A."/>
            <person name="Yu Z."/>
            <person name="Liu J."/>
        </authorList>
    </citation>
    <scope>NUCLEOTIDE SEQUENCE</scope>
    <source>
        <strain evidence="11">S166</strain>
    </source>
</reference>
<comment type="subunit">
    <text evidence="4 6">The basal body constitutes a major portion of the flagellar organelle and consists of five rings (E,L,P,S, and M) mounted on a central rod. The rod consists of about 26 subunits of FlgG in the distal portion, and FlgB, FlgC and FlgF are thought to build up the proximal portion of the rod with about 6 subunits each.</text>
</comment>
<dbReference type="AlphaFoldDB" id="A0A0N7M554"/>
<dbReference type="InterPro" id="IPR012836">
    <property type="entry name" value="FlgF"/>
</dbReference>
<evidence type="ECO:0000313" key="12">
    <source>
        <dbReference type="Proteomes" id="UP000051326"/>
    </source>
</evidence>
<dbReference type="Proteomes" id="UP000051326">
    <property type="component" value="Unassembled WGS sequence"/>
</dbReference>
<dbReference type="InterPro" id="IPR019776">
    <property type="entry name" value="Flagellar_basal_body_rod_CS"/>
</dbReference>
<evidence type="ECO:0000256" key="3">
    <source>
        <dbReference type="ARBA" id="ARBA00023143"/>
    </source>
</evidence>
<feature type="domain" description="Flagellar basal-body/hook protein C-terminal" evidence="8">
    <location>
        <begin position="190"/>
        <end position="232"/>
    </location>
</feature>
<organism evidence="10 12">
    <name type="scientific">Leisingera aquaemixtae</name>
    <dbReference type="NCBI Taxonomy" id="1396826"/>
    <lineage>
        <taxon>Bacteria</taxon>
        <taxon>Pseudomonadati</taxon>
        <taxon>Pseudomonadota</taxon>
        <taxon>Alphaproteobacteria</taxon>
        <taxon>Rhodobacterales</taxon>
        <taxon>Roseobacteraceae</taxon>
        <taxon>Leisingera</taxon>
    </lineage>
</organism>
<dbReference type="InterPro" id="IPR053967">
    <property type="entry name" value="LlgE_F_G-like_D1"/>
</dbReference>
<keyword evidence="11" id="KW-0966">Cell projection</keyword>
<protein>
    <recommendedName>
        <fullName evidence="5 6">Flagellar basal-body rod protein FlgF</fullName>
    </recommendedName>
</protein>
<feature type="domain" description="Flagellar hook protein FlgE/F/G-like D1" evidence="9">
    <location>
        <begin position="81"/>
        <end position="147"/>
    </location>
</feature>
<dbReference type="RefSeq" id="WP_058287488.1">
    <property type="nucleotide sequence ID" value="NZ_CP041159.1"/>
</dbReference>
<evidence type="ECO:0000256" key="6">
    <source>
        <dbReference type="RuleBase" id="RU362116"/>
    </source>
</evidence>
<dbReference type="EMBL" id="CP081051">
    <property type="protein sequence ID" value="UWQ41457.1"/>
    <property type="molecule type" value="Genomic_DNA"/>
</dbReference>
<gene>
    <name evidence="10" type="primary">flgG_2</name>
    <name evidence="11" type="ORF">K3718_18355</name>
    <name evidence="10" type="ORF">PHA8399_03627</name>
</gene>
<dbReference type="Pfam" id="PF06429">
    <property type="entry name" value="Flg_bbr_C"/>
    <property type="match status" value="1"/>
</dbReference>
<dbReference type="PANTHER" id="PTHR30435:SF18">
    <property type="entry name" value="FLAGELLAR BASAL-BODY ROD PROTEIN FLGF"/>
    <property type="match status" value="1"/>
</dbReference>
<dbReference type="GO" id="GO:0071978">
    <property type="term" value="P:bacterial-type flagellum-dependent swarming motility"/>
    <property type="evidence" value="ECO:0007669"/>
    <property type="project" value="TreeGrafter"/>
</dbReference>
<dbReference type="STRING" id="1396826.PHA8399_03627"/>
<evidence type="ECO:0000259" key="9">
    <source>
        <dbReference type="Pfam" id="PF22692"/>
    </source>
</evidence>
<dbReference type="NCBIfam" id="NF009332">
    <property type="entry name" value="PRK12690.1"/>
    <property type="match status" value="1"/>
</dbReference>
<dbReference type="InterPro" id="IPR001444">
    <property type="entry name" value="Flag_bb_rod_N"/>
</dbReference>
<dbReference type="Proteomes" id="UP001058514">
    <property type="component" value="Chromosome"/>
</dbReference>
<evidence type="ECO:0000256" key="5">
    <source>
        <dbReference type="ARBA" id="ARBA00040228"/>
    </source>
</evidence>
<keyword evidence="11" id="KW-0282">Flagellum</keyword>
<evidence type="ECO:0000256" key="4">
    <source>
        <dbReference type="ARBA" id="ARBA00038560"/>
    </source>
</evidence>
<evidence type="ECO:0000313" key="10">
    <source>
        <dbReference type="EMBL" id="CUI01482.1"/>
    </source>
</evidence>
<keyword evidence="13" id="KW-1185">Reference proteome</keyword>
<evidence type="ECO:0000259" key="8">
    <source>
        <dbReference type="Pfam" id="PF06429"/>
    </source>
</evidence>
<dbReference type="InterPro" id="IPR037925">
    <property type="entry name" value="FlgE/F/G-like"/>
</dbReference>
<dbReference type="PANTHER" id="PTHR30435">
    <property type="entry name" value="FLAGELLAR PROTEIN"/>
    <property type="match status" value="1"/>
</dbReference>
<evidence type="ECO:0000313" key="13">
    <source>
        <dbReference type="Proteomes" id="UP001058514"/>
    </source>
</evidence>
<feature type="domain" description="Flagellar basal body rod protein N-terminal" evidence="7">
    <location>
        <begin position="10"/>
        <end position="35"/>
    </location>
</feature>